<dbReference type="NCBIfam" id="TIGR02607">
    <property type="entry name" value="antidote_HigA"/>
    <property type="match status" value="1"/>
</dbReference>
<evidence type="ECO:0000259" key="2">
    <source>
        <dbReference type="PROSITE" id="PS50943"/>
    </source>
</evidence>
<dbReference type="SUPFAM" id="SSF47413">
    <property type="entry name" value="lambda repressor-like DNA-binding domains"/>
    <property type="match status" value="1"/>
</dbReference>
<keyword evidence="4" id="KW-1185">Reference proteome</keyword>
<dbReference type="AlphaFoldDB" id="A0A0K6IQA0"/>
<dbReference type="PANTHER" id="PTHR36924:SF1">
    <property type="entry name" value="ANTITOXIN HIGA-1"/>
    <property type="match status" value="1"/>
</dbReference>
<dbReference type="PANTHER" id="PTHR36924">
    <property type="entry name" value="ANTITOXIN HIGA-1"/>
    <property type="match status" value="1"/>
</dbReference>
<accession>A0A0K6IQA0</accession>
<sequence>MPMSREVPLVHPGTILLEDWLKPLGISQYALARAIGVPRRRINEIIQGRRAISADTALRLAAFFGVDAESWLALQAHYDAVQRREALAQELAAIPRYEHLAREYSESV</sequence>
<dbReference type="SMART" id="SM00530">
    <property type="entry name" value="HTH_XRE"/>
    <property type="match status" value="1"/>
</dbReference>
<organism evidence="3 4">
    <name type="scientific">Tepidiphilus thermophilus</name>
    <dbReference type="NCBI Taxonomy" id="876478"/>
    <lineage>
        <taxon>Bacteria</taxon>
        <taxon>Pseudomonadati</taxon>
        <taxon>Pseudomonadota</taxon>
        <taxon>Hydrogenophilia</taxon>
        <taxon>Hydrogenophilales</taxon>
        <taxon>Hydrogenophilaceae</taxon>
        <taxon>Tepidiphilus</taxon>
    </lineage>
</organism>
<dbReference type="InterPro" id="IPR010982">
    <property type="entry name" value="Lambda_DNA-bd_dom_sf"/>
</dbReference>
<evidence type="ECO:0000256" key="1">
    <source>
        <dbReference type="ARBA" id="ARBA00023125"/>
    </source>
</evidence>
<evidence type="ECO:0000313" key="4">
    <source>
        <dbReference type="Proteomes" id="UP000182108"/>
    </source>
</evidence>
<dbReference type="CDD" id="cd00093">
    <property type="entry name" value="HTH_XRE"/>
    <property type="match status" value="1"/>
</dbReference>
<dbReference type="InterPro" id="IPR013430">
    <property type="entry name" value="Toxin_antidote_HigA"/>
</dbReference>
<dbReference type="EMBL" id="CYHH01000002">
    <property type="protein sequence ID" value="CUB05492.1"/>
    <property type="molecule type" value="Genomic_DNA"/>
</dbReference>
<dbReference type="PROSITE" id="PS50943">
    <property type="entry name" value="HTH_CROC1"/>
    <property type="match status" value="1"/>
</dbReference>
<name>A0A0K6IQA0_9PROT</name>
<dbReference type="GO" id="GO:0003677">
    <property type="term" value="F:DNA binding"/>
    <property type="evidence" value="ECO:0007669"/>
    <property type="project" value="UniProtKB-KW"/>
</dbReference>
<keyword evidence="1" id="KW-0238">DNA-binding</keyword>
<dbReference type="InterPro" id="IPR001387">
    <property type="entry name" value="Cro/C1-type_HTH"/>
</dbReference>
<dbReference type="Proteomes" id="UP000182108">
    <property type="component" value="Unassembled WGS sequence"/>
</dbReference>
<reference evidence="4" key="1">
    <citation type="submission" date="2015-08" db="EMBL/GenBank/DDBJ databases">
        <authorList>
            <person name="Babu N.S."/>
            <person name="Beckwith C.J."/>
            <person name="Beseler K.G."/>
            <person name="Brison A."/>
            <person name="Carone J.V."/>
            <person name="Caskin T.P."/>
            <person name="Diamond M."/>
            <person name="Durham M.E."/>
            <person name="Foxe J.M."/>
            <person name="Go M."/>
            <person name="Henderson B.A."/>
            <person name="Jones I.B."/>
            <person name="McGettigan J.A."/>
            <person name="Micheletti S.J."/>
            <person name="Nasrallah M.E."/>
            <person name="Ortiz D."/>
            <person name="Piller C.R."/>
            <person name="Privatt S.R."/>
            <person name="Schneider S.L."/>
            <person name="Sharp S."/>
            <person name="Smith T.C."/>
            <person name="Stanton J.D."/>
            <person name="Ullery H.E."/>
            <person name="Wilson R.J."/>
            <person name="Serrano M.G."/>
            <person name="Buck G."/>
            <person name="Lee V."/>
            <person name="Wang Y."/>
            <person name="Carvalho R."/>
            <person name="Voegtly L."/>
            <person name="Shi R."/>
            <person name="Duckworth R."/>
            <person name="Johnson A."/>
            <person name="Loviza R."/>
            <person name="Walstead R."/>
            <person name="Shah Z."/>
            <person name="Kiflezghi M."/>
            <person name="Wade K."/>
            <person name="Ball S.L."/>
            <person name="Bradley K.W."/>
            <person name="Asai D.J."/>
            <person name="Bowman C.A."/>
            <person name="Russell D.A."/>
            <person name="Pope W.H."/>
            <person name="Jacobs-Sera D."/>
            <person name="Hendrix R.W."/>
            <person name="Hatfull G.F."/>
        </authorList>
    </citation>
    <scope>NUCLEOTIDE SEQUENCE [LARGE SCALE GENOMIC DNA]</scope>
    <source>
        <strain evidence="4">JCM 19170</strain>
    </source>
</reference>
<dbReference type="Gene3D" id="1.10.260.40">
    <property type="entry name" value="lambda repressor-like DNA-binding domains"/>
    <property type="match status" value="1"/>
</dbReference>
<dbReference type="Pfam" id="PF01381">
    <property type="entry name" value="HTH_3"/>
    <property type="match status" value="1"/>
</dbReference>
<protein>
    <submittedName>
        <fullName evidence="3">Addiction module antidote protein, HigA family</fullName>
    </submittedName>
</protein>
<evidence type="ECO:0000313" key="3">
    <source>
        <dbReference type="EMBL" id="CUB05492.1"/>
    </source>
</evidence>
<gene>
    <name evidence="3" type="ORF">Ga0061068_1024</name>
</gene>
<proteinExistence type="predicted"/>
<feature type="domain" description="HTH cro/C1-type" evidence="2">
    <location>
        <begin position="17"/>
        <end position="71"/>
    </location>
</feature>